<sequence length="143" mass="15541">MGRRRVRFNAPSLAAHRSFRYLSPPPRLSHRFRRRPHRRQLEHSAPCVRSPSTPPFPARPCPPLPACLPVCPPGLCLLYPVTEPVAAKTTASVLSPPSPAARPATNSTTTARRCASRASEEGELLHTARANECAVRGAEVPPS</sequence>
<dbReference type="AlphaFoldDB" id="A0A6A6S6A6"/>
<proteinExistence type="predicted"/>
<name>A0A6A6S6A6_9PLEO</name>
<organism evidence="2 3">
    <name type="scientific">Massarina eburnea CBS 473.64</name>
    <dbReference type="NCBI Taxonomy" id="1395130"/>
    <lineage>
        <taxon>Eukaryota</taxon>
        <taxon>Fungi</taxon>
        <taxon>Dikarya</taxon>
        <taxon>Ascomycota</taxon>
        <taxon>Pezizomycotina</taxon>
        <taxon>Dothideomycetes</taxon>
        <taxon>Pleosporomycetidae</taxon>
        <taxon>Pleosporales</taxon>
        <taxon>Massarineae</taxon>
        <taxon>Massarinaceae</taxon>
        <taxon>Massarina</taxon>
    </lineage>
</organism>
<keyword evidence="3" id="KW-1185">Reference proteome</keyword>
<feature type="region of interest" description="Disordered" evidence="1">
    <location>
        <begin position="90"/>
        <end position="127"/>
    </location>
</feature>
<protein>
    <submittedName>
        <fullName evidence="2">Uncharacterized protein</fullName>
    </submittedName>
</protein>
<evidence type="ECO:0000256" key="1">
    <source>
        <dbReference type="SAM" id="MobiDB-lite"/>
    </source>
</evidence>
<gene>
    <name evidence="2" type="ORF">P280DRAFT_282900</name>
</gene>
<dbReference type="Proteomes" id="UP000799753">
    <property type="component" value="Unassembled WGS sequence"/>
</dbReference>
<dbReference type="EMBL" id="MU006782">
    <property type="protein sequence ID" value="KAF2641694.1"/>
    <property type="molecule type" value="Genomic_DNA"/>
</dbReference>
<evidence type="ECO:0000313" key="3">
    <source>
        <dbReference type="Proteomes" id="UP000799753"/>
    </source>
</evidence>
<accession>A0A6A6S6A6</accession>
<reference evidence="2" key="1">
    <citation type="journal article" date="2020" name="Stud. Mycol.">
        <title>101 Dothideomycetes genomes: a test case for predicting lifestyles and emergence of pathogens.</title>
        <authorList>
            <person name="Haridas S."/>
            <person name="Albert R."/>
            <person name="Binder M."/>
            <person name="Bloem J."/>
            <person name="Labutti K."/>
            <person name="Salamov A."/>
            <person name="Andreopoulos B."/>
            <person name="Baker S."/>
            <person name="Barry K."/>
            <person name="Bills G."/>
            <person name="Bluhm B."/>
            <person name="Cannon C."/>
            <person name="Castanera R."/>
            <person name="Culley D."/>
            <person name="Daum C."/>
            <person name="Ezra D."/>
            <person name="Gonzalez J."/>
            <person name="Henrissat B."/>
            <person name="Kuo A."/>
            <person name="Liang C."/>
            <person name="Lipzen A."/>
            <person name="Lutzoni F."/>
            <person name="Magnuson J."/>
            <person name="Mondo S."/>
            <person name="Nolan M."/>
            <person name="Ohm R."/>
            <person name="Pangilinan J."/>
            <person name="Park H.-J."/>
            <person name="Ramirez L."/>
            <person name="Alfaro M."/>
            <person name="Sun H."/>
            <person name="Tritt A."/>
            <person name="Yoshinaga Y."/>
            <person name="Zwiers L.-H."/>
            <person name="Turgeon B."/>
            <person name="Goodwin S."/>
            <person name="Spatafora J."/>
            <person name="Crous P."/>
            <person name="Grigoriev I."/>
        </authorList>
    </citation>
    <scope>NUCLEOTIDE SEQUENCE</scope>
    <source>
        <strain evidence="2">CBS 473.64</strain>
    </source>
</reference>
<evidence type="ECO:0000313" key="2">
    <source>
        <dbReference type="EMBL" id="KAF2641694.1"/>
    </source>
</evidence>